<name>A0A7X1J5Q3_9ACTN</name>
<evidence type="ECO:0000256" key="1">
    <source>
        <dbReference type="SAM" id="MobiDB-lite"/>
    </source>
</evidence>
<dbReference type="AlphaFoldDB" id="A0A7X1J5Q3"/>
<protein>
    <submittedName>
        <fullName evidence="2">Uncharacterized protein</fullName>
    </submittedName>
</protein>
<keyword evidence="3" id="KW-1185">Reference proteome</keyword>
<evidence type="ECO:0000313" key="3">
    <source>
        <dbReference type="Proteomes" id="UP000584670"/>
    </source>
</evidence>
<comment type="caution">
    <text evidence="2">The sequence shown here is derived from an EMBL/GenBank/DDBJ whole genome shotgun (WGS) entry which is preliminary data.</text>
</comment>
<dbReference type="Proteomes" id="UP000584670">
    <property type="component" value="Unassembled WGS sequence"/>
</dbReference>
<gene>
    <name evidence="2" type="ORF">H4N64_24535</name>
</gene>
<organism evidence="2 3">
    <name type="scientific">Streptomyces cupreus</name>
    <dbReference type="NCBI Taxonomy" id="2759956"/>
    <lineage>
        <taxon>Bacteria</taxon>
        <taxon>Bacillati</taxon>
        <taxon>Actinomycetota</taxon>
        <taxon>Actinomycetes</taxon>
        <taxon>Kitasatosporales</taxon>
        <taxon>Streptomycetaceae</taxon>
        <taxon>Streptomyces</taxon>
    </lineage>
</organism>
<sequence>MRGHEPYPAHALDRHGNLLLANSAVDVSLDAERCRAPTRPHRARDAQRPGLPHG</sequence>
<reference evidence="2 3" key="1">
    <citation type="submission" date="2020-08" db="EMBL/GenBank/DDBJ databases">
        <title>Streptomyces sp. PSKA01 genome sequencing and assembly.</title>
        <authorList>
            <person name="Mandal S."/>
            <person name="Maiti P.K."/>
            <person name="Das P."/>
        </authorList>
    </citation>
    <scope>NUCLEOTIDE SEQUENCE [LARGE SCALE GENOMIC DNA]</scope>
    <source>
        <strain evidence="2 3">PSKA01</strain>
    </source>
</reference>
<dbReference type="EMBL" id="JACMSF010000028">
    <property type="protein sequence ID" value="MBC2904706.1"/>
    <property type="molecule type" value="Genomic_DNA"/>
</dbReference>
<accession>A0A7X1J5Q3</accession>
<proteinExistence type="predicted"/>
<evidence type="ECO:0000313" key="2">
    <source>
        <dbReference type="EMBL" id="MBC2904706.1"/>
    </source>
</evidence>
<feature type="region of interest" description="Disordered" evidence="1">
    <location>
        <begin position="32"/>
        <end position="54"/>
    </location>
</feature>